<feature type="non-terminal residue" evidence="3">
    <location>
        <position position="1"/>
    </location>
</feature>
<comment type="caution">
    <text evidence="3">The sequence shown here is derived from an EMBL/GenBank/DDBJ whole genome shotgun (WGS) entry which is preliminary data.</text>
</comment>
<gene>
    <name evidence="3" type="ORF">CR513_57206</name>
</gene>
<proteinExistence type="predicted"/>
<keyword evidence="1" id="KW-0472">Membrane</keyword>
<keyword evidence="1" id="KW-0812">Transmembrane</keyword>
<keyword evidence="4" id="KW-1185">Reference proteome</keyword>
<keyword evidence="1" id="KW-1133">Transmembrane helix</keyword>
<feature type="chain" id="PRO_5016663676" evidence="2">
    <location>
        <begin position="22"/>
        <end position="100"/>
    </location>
</feature>
<evidence type="ECO:0000256" key="2">
    <source>
        <dbReference type="SAM" id="SignalP"/>
    </source>
</evidence>
<feature type="transmembrane region" description="Helical" evidence="1">
    <location>
        <begin position="78"/>
        <end position="95"/>
    </location>
</feature>
<keyword evidence="2" id="KW-0732">Signal</keyword>
<dbReference type="Proteomes" id="UP000257109">
    <property type="component" value="Unassembled WGS sequence"/>
</dbReference>
<feature type="signal peptide" evidence="2">
    <location>
        <begin position="1"/>
        <end position="21"/>
    </location>
</feature>
<reference evidence="3" key="1">
    <citation type="submission" date="2018-05" db="EMBL/GenBank/DDBJ databases">
        <title>Draft genome of Mucuna pruriens seed.</title>
        <authorList>
            <person name="Nnadi N.E."/>
            <person name="Vos R."/>
            <person name="Hasami M.H."/>
            <person name="Devisetty U.K."/>
            <person name="Aguiy J.C."/>
        </authorList>
    </citation>
    <scope>NUCLEOTIDE SEQUENCE [LARGE SCALE GENOMIC DNA]</scope>
    <source>
        <strain evidence="3">JCA_2017</strain>
    </source>
</reference>
<evidence type="ECO:0000313" key="4">
    <source>
        <dbReference type="Proteomes" id="UP000257109"/>
    </source>
</evidence>
<evidence type="ECO:0000256" key="1">
    <source>
        <dbReference type="SAM" id="Phobius"/>
    </source>
</evidence>
<protein>
    <submittedName>
        <fullName evidence="3">Uncharacterized protein</fullName>
    </submittedName>
</protein>
<name>A0A371EDZ6_MUCPR</name>
<dbReference type="EMBL" id="QJKJ01014467">
    <property type="protein sequence ID" value="RDX64260.1"/>
    <property type="molecule type" value="Genomic_DNA"/>
</dbReference>
<accession>A0A371EDZ6</accession>
<evidence type="ECO:0000313" key="3">
    <source>
        <dbReference type="EMBL" id="RDX64260.1"/>
    </source>
</evidence>
<dbReference type="AlphaFoldDB" id="A0A371EDZ6"/>
<dbReference type="OrthoDB" id="1096772at2759"/>
<sequence>MWSMRMLMNFFLKAILTRMFSKNYVAHGRMPLLPSIHAVGRPIKVSKNMFKVEYERFIRIFMWLNKHYYKVEYKGLRIIYALSGCYGHLAIIYYTRPQEL</sequence>
<organism evidence="3 4">
    <name type="scientific">Mucuna pruriens</name>
    <name type="common">Velvet bean</name>
    <name type="synonym">Dolichos pruriens</name>
    <dbReference type="NCBI Taxonomy" id="157652"/>
    <lineage>
        <taxon>Eukaryota</taxon>
        <taxon>Viridiplantae</taxon>
        <taxon>Streptophyta</taxon>
        <taxon>Embryophyta</taxon>
        <taxon>Tracheophyta</taxon>
        <taxon>Spermatophyta</taxon>
        <taxon>Magnoliopsida</taxon>
        <taxon>eudicotyledons</taxon>
        <taxon>Gunneridae</taxon>
        <taxon>Pentapetalae</taxon>
        <taxon>rosids</taxon>
        <taxon>fabids</taxon>
        <taxon>Fabales</taxon>
        <taxon>Fabaceae</taxon>
        <taxon>Papilionoideae</taxon>
        <taxon>50 kb inversion clade</taxon>
        <taxon>NPAAA clade</taxon>
        <taxon>indigoferoid/millettioid clade</taxon>
        <taxon>Phaseoleae</taxon>
        <taxon>Mucuna</taxon>
    </lineage>
</organism>